<accession>A0A9P6RQ79</accession>
<protein>
    <recommendedName>
        <fullName evidence="2">BTB domain-containing protein</fullName>
    </recommendedName>
</protein>
<dbReference type="Gene3D" id="3.30.710.10">
    <property type="entry name" value="Potassium Channel Kv1.1, Chain A"/>
    <property type="match status" value="1"/>
</dbReference>
<sequence>MSSSPVAEGQPPVTYMASLIAQQLLQVGASMFGRQSDANCVLIVGNKRYFVHVQMLASRSPMFRRIFDEMIAKEAWGESFDADLCSEEGACHGELDEDDELGTCSSDYDYQDSVSMSGAYYGPDSDDGESMSVASSTQGQRRLFRRRLRSGSECPSALLDALPQPLGPMDSTSRYQPSQPSPPQEERVATDLSIELLNVRVRQQLRVHDETGHDCEVVSSRRIVRLSPGLVSASGGVVNGDEGSSKADEGAESSDEDDAKSISSVGTDGDLPELSVTFADPEGSHFEELLYWLYTEDSNRWIQFFNPENYGSILQNILHLNIVTREVLEICMEFEASTAPELGLRGMAFSVLCGPVPLLGMNADAAGAGIGAETETSPT</sequence>
<dbReference type="EMBL" id="JAAAIN010000021">
    <property type="protein sequence ID" value="KAG0322753.1"/>
    <property type="molecule type" value="Genomic_DNA"/>
</dbReference>
<feature type="region of interest" description="Disordered" evidence="1">
    <location>
        <begin position="155"/>
        <end position="188"/>
    </location>
</feature>
<feature type="domain" description="BTB" evidence="2">
    <location>
        <begin position="38"/>
        <end position="67"/>
    </location>
</feature>
<evidence type="ECO:0000313" key="4">
    <source>
        <dbReference type="Proteomes" id="UP000823405"/>
    </source>
</evidence>
<organism evidence="3 4">
    <name type="scientific">Linnemannia gamsii</name>
    <dbReference type="NCBI Taxonomy" id="64522"/>
    <lineage>
        <taxon>Eukaryota</taxon>
        <taxon>Fungi</taxon>
        <taxon>Fungi incertae sedis</taxon>
        <taxon>Mucoromycota</taxon>
        <taxon>Mortierellomycotina</taxon>
        <taxon>Mortierellomycetes</taxon>
        <taxon>Mortierellales</taxon>
        <taxon>Mortierellaceae</taxon>
        <taxon>Linnemannia</taxon>
    </lineage>
</organism>
<proteinExistence type="predicted"/>
<comment type="caution">
    <text evidence="3">The sequence shown here is derived from an EMBL/GenBank/DDBJ whole genome shotgun (WGS) entry which is preliminary data.</text>
</comment>
<name>A0A9P6RQ79_9FUNG</name>
<dbReference type="OrthoDB" id="10250130at2759"/>
<dbReference type="PROSITE" id="PS50097">
    <property type="entry name" value="BTB"/>
    <property type="match status" value="1"/>
</dbReference>
<reference evidence="3" key="1">
    <citation type="journal article" date="2020" name="Fungal Divers.">
        <title>Resolving the Mortierellaceae phylogeny through synthesis of multi-gene phylogenetics and phylogenomics.</title>
        <authorList>
            <person name="Vandepol N."/>
            <person name="Liber J."/>
            <person name="Desiro A."/>
            <person name="Na H."/>
            <person name="Kennedy M."/>
            <person name="Barry K."/>
            <person name="Grigoriev I.V."/>
            <person name="Miller A.N."/>
            <person name="O'Donnell K."/>
            <person name="Stajich J.E."/>
            <person name="Bonito G."/>
        </authorList>
    </citation>
    <scope>NUCLEOTIDE SEQUENCE</scope>
    <source>
        <strain evidence="3">NVP60</strain>
    </source>
</reference>
<evidence type="ECO:0000313" key="3">
    <source>
        <dbReference type="EMBL" id="KAG0322753.1"/>
    </source>
</evidence>
<dbReference type="InterPro" id="IPR000210">
    <property type="entry name" value="BTB/POZ_dom"/>
</dbReference>
<dbReference type="AlphaFoldDB" id="A0A9P6RQ79"/>
<dbReference type="SUPFAM" id="SSF54695">
    <property type="entry name" value="POZ domain"/>
    <property type="match status" value="1"/>
</dbReference>
<gene>
    <name evidence="3" type="ORF">BGZ97_004408</name>
</gene>
<keyword evidence="4" id="KW-1185">Reference proteome</keyword>
<dbReference type="InterPro" id="IPR011333">
    <property type="entry name" value="SKP1/BTB/POZ_sf"/>
</dbReference>
<dbReference type="Proteomes" id="UP000823405">
    <property type="component" value="Unassembled WGS sequence"/>
</dbReference>
<feature type="region of interest" description="Disordered" evidence="1">
    <location>
        <begin position="116"/>
        <end position="141"/>
    </location>
</feature>
<feature type="region of interest" description="Disordered" evidence="1">
    <location>
        <begin position="234"/>
        <end position="273"/>
    </location>
</feature>
<evidence type="ECO:0000256" key="1">
    <source>
        <dbReference type="SAM" id="MobiDB-lite"/>
    </source>
</evidence>
<evidence type="ECO:0000259" key="2">
    <source>
        <dbReference type="PROSITE" id="PS50097"/>
    </source>
</evidence>